<dbReference type="RefSeq" id="WP_317725018.1">
    <property type="nucleotide sequence ID" value="NZ_AP026818.1"/>
</dbReference>
<reference evidence="4 5" key="1">
    <citation type="submission" date="2022-09" db="EMBL/GenBank/DDBJ databases">
        <title>complete genome sequences of Clostridium tetani str. KHSU-234311-028 isolated from soil.</title>
        <authorList>
            <person name="Sekizuka T."/>
            <person name="Shitada C."/>
            <person name="Takahashi M."/>
            <person name="Kuroda M."/>
        </authorList>
    </citation>
    <scope>NUCLEOTIDE SEQUENCE [LARGE SCALE GENOMIC DNA]</scope>
    <source>
        <strain evidence="4 5">KHSU-234311-028</strain>
    </source>
</reference>
<dbReference type="InterPro" id="IPR051703">
    <property type="entry name" value="NF-kappa-B_Signaling_Reg"/>
</dbReference>
<sequence>MENVIYKNEPQVDSKLWLKDRKKGISDGKKFVKRYYGLECDLLIRINNLSHEDWLAARKLGITGTDLGGLTGVSKYSTPMKVYLDKIGELEPVEDNEAMYWGRVMEDVIAKEFQARNKTMKVNRVNAILKHPEYEWALGNIDRLITNENGEKGILEIKTVSEYLKNSWEEEEVPPQYMVQLQWYMFVLGVKFGYFAALIGGNKYIQKYVERDEELIEMLKNIAKDFWSNNVLIKNPPLVDGSEASTDLLKSLYPDSNPGTEMVLPEEAAELIEQREELKGEKKELDTQILKCENKLKDLLKENEVGICGDKKVTWKTYSRTSIDSKKLKSEKPELFKKYSKTSSYRKFDIK</sequence>
<dbReference type="InterPro" id="IPR011604">
    <property type="entry name" value="PDDEXK-like_dom_sf"/>
</dbReference>
<dbReference type="EMBL" id="AP026818">
    <property type="protein sequence ID" value="BDR81060.1"/>
    <property type="molecule type" value="Genomic_DNA"/>
</dbReference>
<dbReference type="PANTHER" id="PTHR46609">
    <property type="entry name" value="EXONUCLEASE, PHAGE-TYPE/RECB, C-TERMINAL DOMAIN-CONTAINING PROTEIN"/>
    <property type="match status" value="1"/>
</dbReference>
<evidence type="ECO:0000313" key="5">
    <source>
        <dbReference type="Proteomes" id="UP001321763"/>
    </source>
</evidence>
<proteinExistence type="predicted"/>
<feature type="domain" description="YqaJ viral recombinase" evidence="3">
    <location>
        <begin position="53"/>
        <end position="189"/>
    </location>
</feature>
<gene>
    <name evidence="4" type="primary">yqaJ</name>
    <name evidence="4" type="ORF">K234311028_13060</name>
</gene>
<evidence type="ECO:0000259" key="3">
    <source>
        <dbReference type="Pfam" id="PF09588"/>
    </source>
</evidence>
<dbReference type="NCBIfam" id="TIGR03033">
    <property type="entry name" value="phage_rel_nuc"/>
    <property type="match status" value="1"/>
</dbReference>
<accession>A0ABC8EBU4</accession>
<dbReference type="InterPro" id="IPR011335">
    <property type="entry name" value="Restrct_endonuc-II-like"/>
</dbReference>
<protein>
    <recommendedName>
        <fullName evidence="3">YqaJ viral recombinase domain-containing protein</fullName>
    </recommendedName>
</protein>
<dbReference type="Gene3D" id="3.90.320.10">
    <property type="match status" value="1"/>
</dbReference>
<evidence type="ECO:0000256" key="1">
    <source>
        <dbReference type="ARBA" id="ARBA00022801"/>
    </source>
</evidence>
<dbReference type="InterPro" id="IPR019080">
    <property type="entry name" value="YqaJ_viral_recombinase"/>
</dbReference>
<name>A0ABC8EBU4_CLOTA</name>
<keyword evidence="2" id="KW-0175">Coiled coil</keyword>
<dbReference type="SUPFAM" id="SSF52980">
    <property type="entry name" value="Restriction endonuclease-like"/>
    <property type="match status" value="1"/>
</dbReference>
<keyword evidence="1" id="KW-0378">Hydrolase</keyword>
<dbReference type="InterPro" id="IPR017482">
    <property type="entry name" value="Lambda-type_endonuclease"/>
</dbReference>
<dbReference type="AlphaFoldDB" id="A0ABC8EBU4"/>
<evidence type="ECO:0000256" key="2">
    <source>
        <dbReference type="SAM" id="Coils"/>
    </source>
</evidence>
<organism evidence="4 5">
    <name type="scientific">Clostridium tetani</name>
    <dbReference type="NCBI Taxonomy" id="1513"/>
    <lineage>
        <taxon>Bacteria</taxon>
        <taxon>Bacillati</taxon>
        <taxon>Bacillota</taxon>
        <taxon>Clostridia</taxon>
        <taxon>Eubacteriales</taxon>
        <taxon>Clostridiaceae</taxon>
        <taxon>Clostridium</taxon>
    </lineage>
</organism>
<dbReference type="Proteomes" id="UP001321763">
    <property type="component" value="Chromosome"/>
</dbReference>
<feature type="coiled-coil region" evidence="2">
    <location>
        <begin position="268"/>
        <end position="302"/>
    </location>
</feature>
<dbReference type="GO" id="GO:0016787">
    <property type="term" value="F:hydrolase activity"/>
    <property type="evidence" value="ECO:0007669"/>
    <property type="project" value="UniProtKB-KW"/>
</dbReference>
<dbReference type="Pfam" id="PF09588">
    <property type="entry name" value="YqaJ"/>
    <property type="match status" value="1"/>
</dbReference>
<dbReference type="PANTHER" id="PTHR46609:SF6">
    <property type="entry name" value="EXONUCLEASE, PHAGE-TYPE_RECB, C-TERMINAL DOMAIN-CONTAINING PROTEIN-RELATED"/>
    <property type="match status" value="1"/>
</dbReference>
<evidence type="ECO:0000313" key="4">
    <source>
        <dbReference type="EMBL" id="BDR81060.1"/>
    </source>
</evidence>